<accession>A0A0F0CNE1</accession>
<evidence type="ECO:0008006" key="3">
    <source>
        <dbReference type="Google" id="ProtNLM"/>
    </source>
</evidence>
<evidence type="ECO:0000313" key="2">
    <source>
        <dbReference type="Proteomes" id="UP000033428"/>
    </source>
</evidence>
<comment type="caution">
    <text evidence="1">The sequence shown here is derived from an EMBL/GenBank/DDBJ whole genome shotgun (WGS) entry which is preliminary data.</text>
</comment>
<dbReference type="EMBL" id="JYNY01000547">
    <property type="protein sequence ID" value="KJJ83529.1"/>
    <property type="molecule type" value="Genomic_DNA"/>
</dbReference>
<proteinExistence type="predicted"/>
<sequence length="246" mass="28167">MKPYNNPPITEAILDIKTTLPPDIFLSHLQEFQEFVKSDYPVKKERRSFEGGVQFKSGSAPEFKASPEKVDGFLFHADDGKSIVQVRLDGFTFNKLRPYSNWEKFNTEAKRLWTQYVKIAKPISVSRIALRYINRIELPMPFSDFKEYILTAPEVATGIPQGLAGFFVRLAIPNEDIGATAIVIETIEAIKPDTNKLPLIFDLDVFKSASMPPDTDKIWAILNQLREYKNQIFDKSLTEKTKELFK</sequence>
<dbReference type="Proteomes" id="UP000033428">
    <property type="component" value="Unassembled WGS sequence"/>
</dbReference>
<keyword evidence="2" id="KW-1185">Reference proteome</keyword>
<name>A0A0F0CNE1_9BACT</name>
<organism evidence="1 2">
    <name type="scientific">Candidatus Omnitrophus magneticus</name>
    <dbReference type="NCBI Taxonomy" id="1609969"/>
    <lineage>
        <taxon>Bacteria</taxon>
        <taxon>Pseudomonadati</taxon>
        <taxon>Candidatus Omnitrophota</taxon>
        <taxon>Candidatus Omnitrophus</taxon>
    </lineage>
</organism>
<dbReference type="AlphaFoldDB" id="A0A0F0CNE1"/>
<dbReference type="NCBIfam" id="TIGR04255">
    <property type="entry name" value="sporadTIGR04255"/>
    <property type="match status" value="1"/>
</dbReference>
<evidence type="ECO:0000313" key="1">
    <source>
        <dbReference type="EMBL" id="KJJ83529.1"/>
    </source>
</evidence>
<reference evidence="1 2" key="1">
    <citation type="submission" date="2015-02" db="EMBL/GenBank/DDBJ databases">
        <title>Single-cell genomics of uncultivated deep-branching MTB reveals a conserved set of magnetosome genes.</title>
        <authorList>
            <person name="Kolinko S."/>
            <person name="Richter M."/>
            <person name="Glockner F.O."/>
            <person name="Brachmann A."/>
            <person name="Schuler D."/>
        </authorList>
    </citation>
    <scope>NUCLEOTIDE SEQUENCE [LARGE SCALE GENOMIC DNA]</scope>
    <source>
        <strain evidence="1">SKK-01</strain>
    </source>
</reference>
<protein>
    <recommendedName>
        <fullName evidence="3">TIGR04255 family protein</fullName>
    </recommendedName>
</protein>
<dbReference type="InterPro" id="IPR026349">
    <property type="entry name" value="CHP04255"/>
</dbReference>
<gene>
    <name evidence="1" type="ORF">OMAG_002616</name>
</gene>